<feature type="transmembrane region" description="Helical" evidence="5">
    <location>
        <begin position="61"/>
        <end position="81"/>
    </location>
</feature>
<organism evidence="6 7">
    <name type="scientific">Paludibacterium paludis</name>
    <dbReference type="NCBI Taxonomy" id="1225769"/>
    <lineage>
        <taxon>Bacteria</taxon>
        <taxon>Pseudomonadati</taxon>
        <taxon>Pseudomonadota</taxon>
        <taxon>Betaproteobacteria</taxon>
        <taxon>Neisseriales</taxon>
        <taxon>Chromobacteriaceae</taxon>
        <taxon>Paludibacterium</taxon>
    </lineage>
</organism>
<accession>A0A918U7C0</accession>
<feature type="transmembrane region" description="Helical" evidence="5">
    <location>
        <begin position="37"/>
        <end position="55"/>
    </location>
</feature>
<keyword evidence="7" id="KW-1185">Reference proteome</keyword>
<protein>
    <recommendedName>
        <fullName evidence="8">MtN3 and saliva related transmembrane protein</fullName>
    </recommendedName>
</protein>
<evidence type="ECO:0000256" key="4">
    <source>
        <dbReference type="ARBA" id="ARBA00023136"/>
    </source>
</evidence>
<evidence type="ECO:0008006" key="8">
    <source>
        <dbReference type="Google" id="ProtNLM"/>
    </source>
</evidence>
<evidence type="ECO:0000256" key="3">
    <source>
        <dbReference type="ARBA" id="ARBA00022989"/>
    </source>
</evidence>
<dbReference type="GO" id="GO:0016020">
    <property type="term" value="C:membrane"/>
    <property type="evidence" value="ECO:0007669"/>
    <property type="project" value="UniProtKB-SubCell"/>
</dbReference>
<comment type="caution">
    <text evidence="6">The sequence shown here is derived from an EMBL/GenBank/DDBJ whole genome shotgun (WGS) entry which is preliminary data.</text>
</comment>
<sequence>MSSWIIETIGSAAAVLGTLCWLPQAVRTIRTKDTKSLSLWSNVLLLATVVLWFVYGLALGAWPLVIANSISIVLVGIIVFMKCLHG</sequence>
<evidence type="ECO:0000313" key="7">
    <source>
        <dbReference type="Proteomes" id="UP000645257"/>
    </source>
</evidence>
<evidence type="ECO:0000256" key="1">
    <source>
        <dbReference type="ARBA" id="ARBA00004141"/>
    </source>
</evidence>
<evidence type="ECO:0000313" key="6">
    <source>
        <dbReference type="EMBL" id="GGY04001.1"/>
    </source>
</evidence>
<reference evidence="6" key="1">
    <citation type="journal article" date="2014" name="Int. J. Syst. Evol. Microbiol.">
        <title>Complete genome sequence of Corynebacterium casei LMG S-19264T (=DSM 44701T), isolated from a smear-ripened cheese.</title>
        <authorList>
            <consortium name="US DOE Joint Genome Institute (JGI-PGF)"/>
            <person name="Walter F."/>
            <person name="Albersmeier A."/>
            <person name="Kalinowski J."/>
            <person name="Ruckert C."/>
        </authorList>
    </citation>
    <scope>NUCLEOTIDE SEQUENCE</scope>
    <source>
        <strain evidence="6">KCTC 32182</strain>
    </source>
</reference>
<keyword evidence="2 5" id="KW-0812">Transmembrane</keyword>
<keyword evidence="4 5" id="KW-0472">Membrane</keyword>
<feature type="transmembrane region" description="Helical" evidence="5">
    <location>
        <begin position="6"/>
        <end position="25"/>
    </location>
</feature>
<proteinExistence type="predicted"/>
<dbReference type="Gene3D" id="1.20.1280.290">
    <property type="match status" value="1"/>
</dbReference>
<comment type="subcellular location">
    <subcellularLocation>
        <location evidence="1">Membrane</location>
        <topology evidence="1">Multi-pass membrane protein</topology>
    </subcellularLocation>
</comment>
<dbReference type="InterPro" id="IPR006603">
    <property type="entry name" value="PQ-loop_rpt"/>
</dbReference>
<gene>
    <name evidence="6" type="ORF">GCM10011289_02980</name>
</gene>
<evidence type="ECO:0000256" key="2">
    <source>
        <dbReference type="ARBA" id="ARBA00022692"/>
    </source>
</evidence>
<evidence type="ECO:0000256" key="5">
    <source>
        <dbReference type="SAM" id="Phobius"/>
    </source>
</evidence>
<dbReference type="AlphaFoldDB" id="A0A918U7C0"/>
<dbReference type="EMBL" id="BMYX01000001">
    <property type="protein sequence ID" value="GGY04001.1"/>
    <property type="molecule type" value="Genomic_DNA"/>
</dbReference>
<dbReference type="RefSeq" id="WP_189530401.1">
    <property type="nucleotide sequence ID" value="NZ_BMYX01000001.1"/>
</dbReference>
<keyword evidence="3 5" id="KW-1133">Transmembrane helix</keyword>
<dbReference type="Proteomes" id="UP000645257">
    <property type="component" value="Unassembled WGS sequence"/>
</dbReference>
<reference evidence="6" key="2">
    <citation type="submission" date="2020-09" db="EMBL/GenBank/DDBJ databases">
        <authorList>
            <person name="Sun Q."/>
            <person name="Kim S."/>
        </authorList>
    </citation>
    <scope>NUCLEOTIDE SEQUENCE</scope>
    <source>
        <strain evidence="6">KCTC 32182</strain>
    </source>
</reference>
<name>A0A918U7C0_9NEIS</name>
<dbReference type="Pfam" id="PF04193">
    <property type="entry name" value="PQ-loop"/>
    <property type="match status" value="1"/>
</dbReference>